<feature type="non-terminal residue" evidence="2">
    <location>
        <position position="100"/>
    </location>
</feature>
<keyword evidence="1" id="KW-0472">Membrane</keyword>
<sequence length="100" mass="11299">MLNRTSTSAGTSFPILLGQGARRRQHHHRWTPRSKSKSQSLVIVRGMPDYVDIVVSHSEHSIKRKWGNDICHPIVIMGLVTTVVYAIFISLLITYMNVEG</sequence>
<keyword evidence="1" id="KW-0812">Transmembrane</keyword>
<evidence type="ECO:0000256" key="1">
    <source>
        <dbReference type="SAM" id="Phobius"/>
    </source>
</evidence>
<name>A0A0A9XZQ6_LYGHE</name>
<reference evidence="2" key="2">
    <citation type="submission" date="2014-07" db="EMBL/GenBank/DDBJ databases">
        <authorList>
            <person name="Hull J."/>
        </authorList>
    </citation>
    <scope>NUCLEOTIDE SEQUENCE</scope>
</reference>
<keyword evidence="1" id="KW-1133">Transmembrane helix</keyword>
<evidence type="ECO:0000313" key="2">
    <source>
        <dbReference type="EMBL" id="JAG24338.1"/>
    </source>
</evidence>
<organism evidence="2">
    <name type="scientific">Lygus hesperus</name>
    <name type="common">Western plant bug</name>
    <dbReference type="NCBI Taxonomy" id="30085"/>
    <lineage>
        <taxon>Eukaryota</taxon>
        <taxon>Metazoa</taxon>
        <taxon>Ecdysozoa</taxon>
        <taxon>Arthropoda</taxon>
        <taxon>Hexapoda</taxon>
        <taxon>Insecta</taxon>
        <taxon>Pterygota</taxon>
        <taxon>Neoptera</taxon>
        <taxon>Paraneoptera</taxon>
        <taxon>Hemiptera</taxon>
        <taxon>Heteroptera</taxon>
        <taxon>Panheteroptera</taxon>
        <taxon>Cimicomorpha</taxon>
        <taxon>Miridae</taxon>
        <taxon>Mirini</taxon>
        <taxon>Lygus</taxon>
    </lineage>
</organism>
<dbReference type="AlphaFoldDB" id="A0A0A9XZQ6"/>
<protein>
    <submittedName>
        <fullName evidence="2">Bacitracin export permease protein BceB</fullName>
    </submittedName>
</protein>
<dbReference type="EMBL" id="GBHO01019266">
    <property type="protein sequence ID" value="JAG24338.1"/>
    <property type="molecule type" value="Transcribed_RNA"/>
</dbReference>
<accession>A0A0A9XZQ6</accession>
<gene>
    <name evidence="2" type="primary">bceB</name>
    <name evidence="2" type="ORF">CM83_3218</name>
</gene>
<feature type="transmembrane region" description="Helical" evidence="1">
    <location>
        <begin position="74"/>
        <end position="96"/>
    </location>
</feature>
<reference evidence="2" key="1">
    <citation type="journal article" date="2014" name="PLoS ONE">
        <title>Transcriptome-Based Identification of ABC Transporters in the Western Tarnished Plant Bug Lygus hesperus.</title>
        <authorList>
            <person name="Hull J.J."/>
            <person name="Chaney K."/>
            <person name="Geib S.M."/>
            <person name="Fabrick J.A."/>
            <person name="Brent C.S."/>
            <person name="Walsh D."/>
            <person name="Lavine L.C."/>
        </authorList>
    </citation>
    <scope>NUCLEOTIDE SEQUENCE</scope>
</reference>
<proteinExistence type="predicted"/>